<dbReference type="Proteomes" id="UP000184474">
    <property type="component" value="Unassembled WGS sequence"/>
</dbReference>
<keyword evidence="3 6" id="KW-0489">Methyltransferase</keyword>
<dbReference type="HAMAP" id="MF_01848">
    <property type="entry name" value="23SrRNA_methyltr_F"/>
    <property type="match status" value="1"/>
</dbReference>
<dbReference type="Gene3D" id="3.40.50.150">
    <property type="entry name" value="Vaccinia Virus protein VP39"/>
    <property type="match status" value="1"/>
</dbReference>
<keyword evidence="2 6" id="KW-0698">rRNA processing</keyword>
<dbReference type="InterPro" id="IPR016909">
    <property type="entry name" value="rRNA_lsu_MeTfrase_F"/>
</dbReference>
<keyword evidence="8" id="KW-1185">Reference proteome</keyword>
<gene>
    <name evidence="6" type="primary">rlmF</name>
    <name evidence="7" type="ORF">SAMN04488028_1011211</name>
</gene>
<evidence type="ECO:0000313" key="8">
    <source>
        <dbReference type="Proteomes" id="UP000184474"/>
    </source>
</evidence>
<keyword evidence="1 6" id="KW-0963">Cytoplasm</keyword>
<dbReference type="AlphaFoldDB" id="A0A1M6M3U4"/>
<dbReference type="EC" id="2.1.1.181" evidence="6"/>
<dbReference type="GO" id="GO:0005737">
    <property type="term" value="C:cytoplasm"/>
    <property type="evidence" value="ECO:0007669"/>
    <property type="project" value="UniProtKB-SubCell"/>
</dbReference>
<comment type="function">
    <text evidence="6">Specifically methylates the adenine in position 1618 of 23S rRNA.</text>
</comment>
<organism evidence="7 8">
    <name type="scientific">Reichenbachiella agariperforans</name>
    <dbReference type="NCBI Taxonomy" id="156994"/>
    <lineage>
        <taxon>Bacteria</taxon>
        <taxon>Pseudomonadati</taxon>
        <taxon>Bacteroidota</taxon>
        <taxon>Cytophagia</taxon>
        <taxon>Cytophagales</taxon>
        <taxon>Reichenbachiellaceae</taxon>
        <taxon>Reichenbachiella</taxon>
    </lineage>
</organism>
<keyword evidence="4 6" id="KW-0808">Transferase</keyword>
<sequence>MKESKKSRPPKAKLHPRNQHQGQYDFALLIKSNPTLAEYVKPNDYGTDSIDFSNPKAVKALNQSLLQHYYNIDLWDIPEGHLCPPIPGRADYIHHMADLLSNNGVIPKGQKIHCLDIGVGANCIYPLIGNHEYGWSFVGSDISPESIHSAQIILNANPRPKSAISLRLQANPKFLFTGIINQGEVFDLTICNPPFHASAEEALQGSKRKTRNLKQKRNTKTVLNFGGQSNELWCNGGERVFVYNMIQDSIQHATSCLWFSTLLSKESNLIPTRKTLEKAGAVAIKVIPMGQGNKTSRIVAWSFLSKEQQDTWKKLRWPK</sequence>
<dbReference type="RefSeq" id="WP_073120338.1">
    <property type="nucleotide sequence ID" value="NZ_FRAA01000001.1"/>
</dbReference>
<comment type="catalytic activity">
    <reaction evidence="6">
        <text>adenosine(1618) in 23S rRNA + S-adenosyl-L-methionine = N(6)-methyladenosine(1618) in 23S rRNA + S-adenosyl-L-homocysteine + H(+)</text>
        <dbReference type="Rhea" id="RHEA:16497"/>
        <dbReference type="Rhea" id="RHEA-COMP:10229"/>
        <dbReference type="Rhea" id="RHEA-COMP:10231"/>
        <dbReference type="ChEBI" id="CHEBI:15378"/>
        <dbReference type="ChEBI" id="CHEBI:57856"/>
        <dbReference type="ChEBI" id="CHEBI:59789"/>
        <dbReference type="ChEBI" id="CHEBI:74411"/>
        <dbReference type="ChEBI" id="CHEBI:74449"/>
        <dbReference type="EC" id="2.1.1.181"/>
    </reaction>
</comment>
<evidence type="ECO:0000256" key="4">
    <source>
        <dbReference type="ARBA" id="ARBA00022679"/>
    </source>
</evidence>
<evidence type="ECO:0000256" key="5">
    <source>
        <dbReference type="ARBA" id="ARBA00022691"/>
    </source>
</evidence>
<dbReference type="InterPro" id="IPR010286">
    <property type="entry name" value="METTL16/RlmF"/>
</dbReference>
<comment type="similarity">
    <text evidence="6">Belongs to the methyltransferase superfamily. METTL16/RlmF family.</text>
</comment>
<reference evidence="8" key="1">
    <citation type="submission" date="2016-11" db="EMBL/GenBank/DDBJ databases">
        <authorList>
            <person name="Varghese N."/>
            <person name="Submissions S."/>
        </authorList>
    </citation>
    <scope>NUCLEOTIDE SEQUENCE [LARGE SCALE GENOMIC DNA]</scope>
    <source>
        <strain evidence="8">DSM 26134</strain>
    </source>
</reference>
<evidence type="ECO:0000313" key="7">
    <source>
        <dbReference type="EMBL" id="SHJ78087.1"/>
    </source>
</evidence>
<dbReference type="PANTHER" id="PTHR13393">
    <property type="entry name" value="SAM-DEPENDENT METHYLTRANSFERASE"/>
    <property type="match status" value="1"/>
</dbReference>
<dbReference type="InterPro" id="IPR029063">
    <property type="entry name" value="SAM-dependent_MTases_sf"/>
</dbReference>
<dbReference type="GO" id="GO:0070475">
    <property type="term" value="P:rRNA base methylation"/>
    <property type="evidence" value="ECO:0007669"/>
    <property type="project" value="TreeGrafter"/>
</dbReference>
<dbReference type="SUPFAM" id="SSF53335">
    <property type="entry name" value="S-adenosyl-L-methionine-dependent methyltransferases"/>
    <property type="match status" value="1"/>
</dbReference>
<dbReference type="CDD" id="cd02440">
    <property type="entry name" value="AdoMet_MTases"/>
    <property type="match status" value="1"/>
</dbReference>
<evidence type="ECO:0000256" key="2">
    <source>
        <dbReference type="ARBA" id="ARBA00022552"/>
    </source>
</evidence>
<accession>A0A1M6M3U4</accession>
<dbReference type="PIRSF" id="PIRSF029038">
    <property type="entry name" value="Mtase_YbiN_prd"/>
    <property type="match status" value="1"/>
</dbReference>
<dbReference type="EMBL" id="FRAA01000001">
    <property type="protein sequence ID" value="SHJ78087.1"/>
    <property type="molecule type" value="Genomic_DNA"/>
</dbReference>
<comment type="subcellular location">
    <subcellularLocation>
        <location evidence="6">Cytoplasm</location>
    </subcellularLocation>
</comment>
<dbReference type="NCBIfam" id="NF008725">
    <property type="entry name" value="PRK11727.1"/>
    <property type="match status" value="1"/>
</dbReference>
<dbReference type="PANTHER" id="PTHR13393:SF0">
    <property type="entry name" value="RNA N6-ADENOSINE-METHYLTRANSFERASE METTL16"/>
    <property type="match status" value="1"/>
</dbReference>
<protein>
    <recommendedName>
        <fullName evidence="6">Ribosomal RNA large subunit methyltransferase F</fullName>
        <ecNumber evidence="6">2.1.1.181</ecNumber>
    </recommendedName>
    <alternativeName>
        <fullName evidence="6">23S rRNA mA1618 methyltransferase</fullName>
    </alternativeName>
    <alternativeName>
        <fullName evidence="6">rRNA adenine N-6-methyltransferase</fullName>
    </alternativeName>
</protein>
<evidence type="ECO:0000256" key="1">
    <source>
        <dbReference type="ARBA" id="ARBA00022490"/>
    </source>
</evidence>
<evidence type="ECO:0000256" key="6">
    <source>
        <dbReference type="HAMAP-Rule" id="MF_01848"/>
    </source>
</evidence>
<name>A0A1M6M3U4_REIAG</name>
<dbReference type="GO" id="GO:0052907">
    <property type="term" value="F:23S rRNA (adenine(1618)-N(6))-methyltransferase activity"/>
    <property type="evidence" value="ECO:0007669"/>
    <property type="project" value="UniProtKB-EC"/>
</dbReference>
<evidence type="ECO:0000256" key="3">
    <source>
        <dbReference type="ARBA" id="ARBA00022603"/>
    </source>
</evidence>
<keyword evidence="5 6" id="KW-0949">S-adenosyl-L-methionine</keyword>
<dbReference type="Pfam" id="PF05971">
    <property type="entry name" value="Methyltransf_10"/>
    <property type="match status" value="1"/>
</dbReference>
<dbReference type="STRING" id="156994.SAMN04488028_1011211"/>
<proteinExistence type="inferred from homology"/>